<gene>
    <name evidence="2" type="ORF">CFN16_18295</name>
</gene>
<organism evidence="2 3">
    <name type="scientific">Pseudomonas fluorescens</name>
    <dbReference type="NCBI Taxonomy" id="294"/>
    <lineage>
        <taxon>Bacteria</taxon>
        <taxon>Pseudomonadati</taxon>
        <taxon>Pseudomonadota</taxon>
        <taxon>Gammaproteobacteria</taxon>
        <taxon>Pseudomonadales</taxon>
        <taxon>Pseudomonadaceae</taxon>
        <taxon>Pseudomonas</taxon>
    </lineage>
</organism>
<dbReference type="RefSeq" id="WP_115078623.1">
    <property type="nucleotide sequence ID" value="NZ_CP022313.1"/>
</dbReference>
<feature type="chain" id="PRO_5016980439" evidence="1">
    <location>
        <begin position="25"/>
        <end position="219"/>
    </location>
</feature>
<evidence type="ECO:0000256" key="1">
    <source>
        <dbReference type="SAM" id="SignalP"/>
    </source>
</evidence>
<sequence length="219" mass="23749">MLKKLASSVLVAGALLASAQGAFAEEKLFKNYVYQTPLAKFTEAAGYYDCSEDVGGTARCIDDVDFLEEKFTVALIFSGDKLMMVSLISPFDQNLYVKAIAGLSKSFTLVSMSDEKSILDMFDTARKSRSTEELTTKISNFEQVGLASGNLTYTFLEGLNAKGQINAVSALADAPENIRSAELVMAGQGADSGMIIRFTFPRLEANKILAEAEKPVEEF</sequence>
<protein>
    <submittedName>
        <fullName evidence="2">Uncharacterized protein</fullName>
    </submittedName>
</protein>
<name>A0A345UZU9_PSEFL</name>
<keyword evidence="1" id="KW-0732">Signal</keyword>
<evidence type="ECO:0000313" key="3">
    <source>
        <dbReference type="Proteomes" id="UP000254535"/>
    </source>
</evidence>
<accession>A0A345UZU9</accession>
<feature type="signal peptide" evidence="1">
    <location>
        <begin position="1"/>
        <end position="24"/>
    </location>
</feature>
<reference evidence="2 3" key="1">
    <citation type="submission" date="2017-07" db="EMBL/GenBank/DDBJ databases">
        <title>Genome sequence of Pseudomonas NEP1.</title>
        <authorList>
            <person name="Nascimento F.X."/>
        </authorList>
    </citation>
    <scope>NUCLEOTIDE SEQUENCE [LARGE SCALE GENOMIC DNA]</scope>
    <source>
        <strain evidence="2 3">NEP1</strain>
    </source>
</reference>
<dbReference type="Proteomes" id="UP000254535">
    <property type="component" value="Chromosome"/>
</dbReference>
<evidence type="ECO:0000313" key="2">
    <source>
        <dbReference type="EMBL" id="AXJ06001.1"/>
    </source>
</evidence>
<dbReference type="AlphaFoldDB" id="A0A345UZU9"/>
<dbReference type="EMBL" id="CP022313">
    <property type="protein sequence ID" value="AXJ06001.1"/>
    <property type="molecule type" value="Genomic_DNA"/>
</dbReference>
<proteinExistence type="predicted"/>